<dbReference type="InterPro" id="IPR019412">
    <property type="entry name" value="IML2/TPR_39"/>
</dbReference>
<evidence type="ECO:0000256" key="1">
    <source>
        <dbReference type="SAM" id="Coils"/>
    </source>
</evidence>
<feature type="coiled-coil region" evidence="1">
    <location>
        <begin position="147"/>
        <end position="174"/>
    </location>
</feature>
<dbReference type="InParanoid" id="A0A194QV37"/>
<proteinExistence type="predicted"/>
<protein>
    <submittedName>
        <fullName evidence="2">Tetratricopeptide repeat protein 39B</fullName>
    </submittedName>
</protein>
<accession>A0A194QV37</accession>
<dbReference type="Proteomes" id="UP000053240">
    <property type="component" value="Unassembled WGS sequence"/>
</dbReference>
<dbReference type="AlphaFoldDB" id="A0A194QV37"/>
<reference evidence="2 3" key="1">
    <citation type="journal article" date="2015" name="Nat. Commun.">
        <title>Outbred genome sequencing and CRISPR/Cas9 gene editing in butterflies.</title>
        <authorList>
            <person name="Li X."/>
            <person name="Fan D."/>
            <person name="Zhang W."/>
            <person name="Liu G."/>
            <person name="Zhang L."/>
            <person name="Zhao L."/>
            <person name="Fang X."/>
            <person name="Chen L."/>
            <person name="Dong Y."/>
            <person name="Chen Y."/>
            <person name="Ding Y."/>
            <person name="Zhao R."/>
            <person name="Feng M."/>
            <person name="Zhu Y."/>
            <person name="Feng Y."/>
            <person name="Jiang X."/>
            <person name="Zhu D."/>
            <person name="Xiang H."/>
            <person name="Feng X."/>
            <person name="Li S."/>
            <person name="Wang J."/>
            <person name="Zhang G."/>
            <person name="Kronforst M.R."/>
            <person name="Wang W."/>
        </authorList>
    </citation>
    <scope>NUCLEOTIDE SEQUENCE [LARGE SCALE GENOMIC DNA]</scope>
    <source>
        <strain evidence="2">Ya'a_city_454_Pm</strain>
        <tissue evidence="2">Whole body</tissue>
    </source>
</reference>
<dbReference type="PANTHER" id="PTHR31859:SF1">
    <property type="entry name" value="TETRATRICOPEPTIDE REPEAT PROTEIN 39C"/>
    <property type="match status" value="1"/>
</dbReference>
<evidence type="ECO:0000313" key="2">
    <source>
        <dbReference type="EMBL" id="KPJ09332.1"/>
    </source>
</evidence>
<name>A0A194QV37_PAPMA</name>
<keyword evidence="3" id="KW-1185">Reference proteome</keyword>
<organism evidence="2 3">
    <name type="scientific">Papilio machaon</name>
    <name type="common">Old World swallowtail butterfly</name>
    <dbReference type="NCBI Taxonomy" id="76193"/>
    <lineage>
        <taxon>Eukaryota</taxon>
        <taxon>Metazoa</taxon>
        <taxon>Ecdysozoa</taxon>
        <taxon>Arthropoda</taxon>
        <taxon>Hexapoda</taxon>
        <taxon>Insecta</taxon>
        <taxon>Pterygota</taxon>
        <taxon>Neoptera</taxon>
        <taxon>Endopterygota</taxon>
        <taxon>Lepidoptera</taxon>
        <taxon>Glossata</taxon>
        <taxon>Ditrysia</taxon>
        <taxon>Papilionoidea</taxon>
        <taxon>Papilionidae</taxon>
        <taxon>Papilioninae</taxon>
        <taxon>Papilio</taxon>
    </lineage>
</organism>
<sequence>MSMNLMVFQNLTSVIPLRLQTFIDTLSFNENSNSPIDSGIVLTQLRMREIRERACMAAGMYRNARDQPQALAELPRYCYWEIMWANASAQEFLVRMSGPRSRALEPSTYIRNVPYYEISKCQLLLPRIELLSLWLVVCSLSRERQSLKFLLKLIKEVMSNIKREKKKKRRSHEENSLAALCLLKGCCLASLHLPHQAIECFKSVARLKTKRRMDKYLISYAMLESAICHYNIGMVDIGHHMLTVARTQYSNGTREFRALGRAYSKSMMIDVSDSD</sequence>
<dbReference type="EMBL" id="KQ461108">
    <property type="protein sequence ID" value="KPJ09332.1"/>
    <property type="molecule type" value="Genomic_DNA"/>
</dbReference>
<keyword evidence="1" id="KW-0175">Coiled coil</keyword>
<gene>
    <name evidence="2" type="ORF">RR48_15473</name>
</gene>
<dbReference type="PANTHER" id="PTHR31859">
    <property type="entry name" value="TETRATRICOPEPTIDE REPEAT PROTEIN 39 FAMILY MEMBER"/>
    <property type="match status" value="1"/>
</dbReference>
<evidence type="ECO:0000313" key="3">
    <source>
        <dbReference type="Proteomes" id="UP000053240"/>
    </source>
</evidence>